<keyword evidence="3" id="KW-1185">Reference proteome</keyword>
<dbReference type="Proteomes" id="UP001497744">
    <property type="component" value="Unassembled WGS sequence"/>
</dbReference>
<reference evidence="2 3" key="1">
    <citation type="submission" date="2021-06" db="EMBL/GenBank/DDBJ databases">
        <title>Genome sequence of Babesia caballi.</title>
        <authorList>
            <person name="Yamagishi J."/>
            <person name="Kidaka T."/>
            <person name="Ochi A."/>
        </authorList>
    </citation>
    <scope>NUCLEOTIDE SEQUENCE [LARGE SCALE GENOMIC DNA]</scope>
    <source>
        <strain evidence="2">USDA-D6B2</strain>
    </source>
</reference>
<comment type="caution">
    <text evidence="2">The sequence shown here is derived from an EMBL/GenBank/DDBJ whole genome shotgun (WGS) entry which is preliminary data.</text>
</comment>
<feature type="chain" id="PRO_5043898793" evidence="1">
    <location>
        <begin position="25"/>
        <end position="181"/>
    </location>
</feature>
<dbReference type="AlphaFoldDB" id="A0AAV4LWC0"/>
<gene>
    <name evidence="2" type="ORF">BcabD6B2_34880</name>
</gene>
<evidence type="ECO:0000313" key="3">
    <source>
        <dbReference type="Proteomes" id="UP001497744"/>
    </source>
</evidence>
<organism evidence="2 3">
    <name type="scientific">Babesia caballi</name>
    <dbReference type="NCBI Taxonomy" id="5871"/>
    <lineage>
        <taxon>Eukaryota</taxon>
        <taxon>Sar</taxon>
        <taxon>Alveolata</taxon>
        <taxon>Apicomplexa</taxon>
        <taxon>Aconoidasida</taxon>
        <taxon>Piroplasmida</taxon>
        <taxon>Babesiidae</taxon>
        <taxon>Babesia</taxon>
    </lineage>
</organism>
<feature type="signal peptide" evidence="1">
    <location>
        <begin position="1"/>
        <end position="24"/>
    </location>
</feature>
<evidence type="ECO:0000313" key="2">
    <source>
        <dbReference type="EMBL" id="GIX64053.1"/>
    </source>
</evidence>
<protein>
    <submittedName>
        <fullName evidence="2">GNAT family N-acetyltransferase</fullName>
    </submittedName>
</protein>
<accession>A0AAV4LWC0</accession>
<evidence type="ECO:0000256" key="1">
    <source>
        <dbReference type="SAM" id="SignalP"/>
    </source>
</evidence>
<dbReference type="RefSeq" id="XP_067716122.1">
    <property type="nucleotide sequence ID" value="XM_067860021.1"/>
</dbReference>
<dbReference type="EMBL" id="BPLF01000003">
    <property type="protein sequence ID" value="GIX64053.1"/>
    <property type="molecule type" value="Genomic_DNA"/>
</dbReference>
<keyword evidence="1" id="KW-0732">Signal</keyword>
<dbReference type="GeneID" id="94195534"/>
<proteinExistence type="predicted"/>
<sequence>MNAFKQILFLLAGCVASNISLVAADAPAKKDGTPAEWVDLVKKASTKIEGMIAELKKNKNYKDTTGTKTAVDAFATKFEDFKKEVVKVEEAKKTLDAKGKGEHKVETEAVVTAGETAITSLEATVELHTKALKAIATDEAKTVGKSALFKYVASLTGKLVSGFSAAFGFLPAAVVIAAATL</sequence>
<name>A0AAV4LWC0_BABCB</name>